<keyword evidence="4 6" id="KW-0464">Manganese</keyword>
<dbReference type="SUPFAM" id="SSF56327">
    <property type="entry name" value="LDH C-terminal domain-like"/>
    <property type="match status" value="1"/>
</dbReference>
<feature type="binding site" evidence="6">
    <location>
        <position position="171"/>
    </location>
    <ligand>
        <name>Mn(2+)</name>
        <dbReference type="ChEBI" id="CHEBI:29035"/>
    </ligand>
</feature>
<feature type="binding site" evidence="5">
    <location>
        <position position="96"/>
    </location>
    <ligand>
        <name>substrate</name>
    </ligand>
</feature>
<evidence type="ECO:0000256" key="2">
    <source>
        <dbReference type="ARBA" id="ARBA00022723"/>
    </source>
</evidence>
<keyword evidence="3" id="KW-0520">NAD</keyword>
<proteinExistence type="inferred from homology"/>
<gene>
    <name evidence="8" type="ORF">C7B46_19520</name>
</gene>
<dbReference type="PROSITE" id="PS01324">
    <property type="entry name" value="GLYCOSYL_HYDROL_F4"/>
    <property type="match status" value="1"/>
</dbReference>
<evidence type="ECO:0000256" key="7">
    <source>
        <dbReference type="PIRSR" id="PIRSR601088-4"/>
    </source>
</evidence>
<accession>A0A2T2WYE7</accession>
<feature type="binding site" evidence="5">
    <location>
        <position position="150"/>
    </location>
    <ligand>
        <name>substrate</name>
    </ligand>
</feature>
<organism evidence="8 9">
    <name type="scientific">Sulfobacillus benefaciens</name>
    <dbReference type="NCBI Taxonomy" id="453960"/>
    <lineage>
        <taxon>Bacteria</taxon>
        <taxon>Bacillati</taxon>
        <taxon>Bacillota</taxon>
        <taxon>Clostridia</taxon>
        <taxon>Eubacteriales</taxon>
        <taxon>Clostridiales Family XVII. Incertae Sedis</taxon>
        <taxon>Sulfobacillus</taxon>
    </lineage>
</organism>
<dbReference type="PANTHER" id="PTHR32092">
    <property type="entry name" value="6-PHOSPHO-BETA-GLUCOSIDASE-RELATED"/>
    <property type="match status" value="1"/>
</dbReference>
<dbReference type="InterPro" id="IPR053715">
    <property type="entry name" value="GH4_Enzyme_sf"/>
</dbReference>
<dbReference type="AlphaFoldDB" id="A0A2T2WYE7"/>
<dbReference type="GO" id="GO:0005975">
    <property type="term" value="P:carbohydrate metabolic process"/>
    <property type="evidence" value="ECO:0007669"/>
    <property type="project" value="InterPro"/>
</dbReference>
<dbReference type="PRINTS" id="PR00732">
    <property type="entry name" value="GLHYDRLASE4"/>
</dbReference>
<dbReference type="PANTHER" id="PTHR32092:SF5">
    <property type="entry name" value="6-PHOSPHO-BETA-GLUCOSIDASE"/>
    <property type="match status" value="1"/>
</dbReference>
<keyword evidence="6" id="KW-0170">Cobalt</keyword>
<reference evidence="8 9" key="1">
    <citation type="journal article" date="2014" name="BMC Genomics">
        <title>Comparison of environmental and isolate Sulfobacillus genomes reveals diverse carbon, sulfur, nitrogen, and hydrogen metabolisms.</title>
        <authorList>
            <person name="Justice N.B."/>
            <person name="Norman A."/>
            <person name="Brown C.T."/>
            <person name="Singh A."/>
            <person name="Thomas B.C."/>
            <person name="Banfield J.F."/>
        </authorList>
    </citation>
    <scope>NUCLEOTIDE SEQUENCE [LARGE SCALE GENOMIC DNA]</scope>
    <source>
        <strain evidence="8">AMDSBA4</strain>
    </source>
</reference>
<keyword evidence="6" id="KW-0533">Nickel</keyword>
<dbReference type="Pfam" id="PF02056">
    <property type="entry name" value="Glyco_hydro_4"/>
    <property type="match status" value="1"/>
</dbReference>
<keyword evidence="6" id="KW-0408">Iron</keyword>
<evidence type="ECO:0000313" key="9">
    <source>
        <dbReference type="Proteomes" id="UP000242972"/>
    </source>
</evidence>
<evidence type="ECO:0000256" key="3">
    <source>
        <dbReference type="ARBA" id="ARBA00023027"/>
    </source>
</evidence>
<dbReference type="GO" id="GO:0004553">
    <property type="term" value="F:hydrolase activity, hydrolyzing O-glycosyl compounds"/>
    <property type="evidence" value="ECO:0007669"/>
    <property type="project" value="InterPro"/>
</dbReference>
<name>A0A2T2WYE7_9FIRM</name>
<dbReference type="InterPro" id="IPR019802">
    <property type="entry name" value="GlycHydrolase_4_CS"/>
</dbReference>
<dbReference type="GO" id="GO:0046872">
    <property type="term" value="F:metal ion binding"/>
    <property type="evidence" value="ECO:0007669"/>
    <property type="project" value="UniProtKB-KW"/>
</dbReference>
<dbReference type="InterPro" id="IPR036291">
    <property type="entry name" value="NAD(P)-bd_dom_sf"/>
</dbReference>
<dbReference type="GO" id="GO:0016616">
    <property type="term" value="F:oxidoreductase activity, acting on the CH-OH group of donors, NAD or NADP as acceptor"/>
    <property type="evidence" value="ECO:0007669"/>
    <property type="project" value="InterPro"/>
</dbReference>
<sequence length="201" mass="21917">MKSGARVAVIGGGSSYTPELIDGFLTHYGEMPVEKITLVDIPDGREKMRIVAELSQRMIAKSGLPIELDYTLQRQSALRNVDFVCNQFRIGGLKARARDESIPMRYGAIGQETVGAGGFAKALRTIPVALEIARELEEVNPSAWILNFTNPASMVTQALLNHSSIRTIGLCNVPINIQMAIAKAFNVSPQDVGMDFFGLNH</sequence>
<comment type="similarity">
    <text evidence="1">Belongs to the glycosyl hydrolase 4 family.</text>
</comment>
<evidence type="ECO:0000313" key="8">
    <source>
        <dbReference type="EMBL" id="PSR27236.1"/>
    </source>
</evidence>
<dbReference type="SUPFAM" id="SSF51735">
    <property type="entry name" value="NAD(P)-binding Rossmann-fold domains"/>
    <property type="match status" value="1"/>
</dbReference>
<dbReference type="EMBL" id="PXYW01000112">
    <property type="protein sequence ID" value="PSR27236.1"/>
    <property type="molecule type" value="Genomic_DNA"/>
</dbReference>
<dbReference type="Proteomes" id="UP000242972">
    <property type="component" value="Unassembled WGS sequence"/>
</dbReference>
<feature type="binding site" evidence="6">
    <location>
        <position position="201"/>
    </location>
    <ligand>
        <name>Mn(2+)</name>
        <dbReference type="ChEBI" id="CHEBI:29035"/>
    </ligand>
</feature>
<feature type="non-terminal residue" evidence="8">
    <location>
        <position position="201"/>
    </location>
</feature>
<feature type="site" description="Increases basicity of active site Tyr" evidence="7">
    <location>
        <position position="112"/>
    </location>
</feature>
<evidence type="ECO:0000256" key="4">
    <source>
        <dbReference type="ARBA" id="ARBA00023211"/>
    </source>
</evidence>
<evidence type="ECO:0000256" key="5">
    <source>
        <dbReference type="PIRSR" id="PIRSR601088-2"/>
    </source>
</evidence>
<evidence type="ECO:0000256" key="1">
    <source>
        <dbReference type="ARBA" id="ARBA00010141"/>
    </source>
</evidence>
<keyword evidence="2 6" id="KW-0479">Metal-binding</keyword>
<dbReference type="Gene3D" id="3.90.1820.10">
    <property type="entry name" value="AglA-like glucosidase"/>
    <property type="match status" value="1"/>
</dbReference>
<dbReference type="InterPro" id="IPR001088">
    <property type="entry name" value="Glyco_hydro_4"/>
</dbReference>
<dbReference type="InterPro" id="IPR015955">
    <property type="entry name" value="Lactate_DH/Glyco_Ohase_4_C"/>
</dbReference>
<protein>
    <submittedName>
        <fullName evidence="8">6-phospho-beta-glucosidase</fullName>
    </submittedName>
</protein>
<evidence type="ECO:0000256" key="6">
    <source>
        <dbReference type="PIRSR" id="PIRSR601088-3"/>
    </source>
</evidence>
<comment type="caution">
    <text evidence="8">The sequence shown here is derived from an EMBL/GenBank/DDBJ whole genome shotgun (WGS) entry which is preliminary data.</text>
</comment>